<evidence type="ECO:0000256" key="3">
    <source>
        <dbReference type="ARBA" id="ARBA00022737"/>
    </source>
</evidence>
<dbReference type="CDD" id="cd06008">
    <property type="entry name" value="NF-X1-zinc-finger"/>
    <property type="match status" value="1"/>
</dbReference>
<keyword evidence="2" id="KW-0479">Metal-binding</keyword>
<keyword evidence="4 6" id="KW-0863">Zinc-finger</keyword>
<dbReference type="PANTHER" id="PTHR12360">
    <property type="entry name" value="NUCLEAR TRANSCRIPTION FACTOR, X-BOX BINDING 1 NFX1"/>
    <property type="match status" value="1"/>
</dbReference>
<feature type="compositionally biased region" description="Polar residues" evidence="7">
    <location>
        <begin position="19"/>
        <end position="37"/>
    </location>
</feature>
<evidence type="ECO:0000256" key="7">
    <source>
        <dbReference type="SAM" id="MobiDB-lite"/>
    </source>
</evidence>
<dbReference type="GO" id="GO:0000981">
    <property type="term" value="F:DNA-binding transcription factor activity, RNA polymerase II-specific"/>
    <property type="evidence" value="ECO:0007669"/>
    <property type="project" value="TreeGrafter"/>
</dbReference>
<dbReference type="GO" id="GO:0000977">
    <property type="term" value="F:RNA polymerase II transcription regulatory region sequence-specific DNA binding"/>
    <property type="evidence" value="ECO:0007669"/>
    <property type="project" value="TreeGrafter"/>
</dbReference>
<dbReference type="SMART" id="SM00438">
    <property type="entry name" value="ZnF_NFX"/>
    <property type="match status" value="2"/>
</dbReference>
<dbReference type="InterPro" id="IPR001841">
    <property type="entry name" value="Znf_RING"/>
</dbReference>
<accession>A0AAW1V4U9</accession>
<dbReference type="PROSITE" id="PS50089">
    <property type="entry name" value="ZF_RING_2"/>
    <property type="match status" value="1"/>
</dbReference>
<dbReference type="PANTHER" id="PTHR12360:SF1">
    <property type="entry name" value="NF-X1-TYPE ZINC FINGER PROTEIN NFXL1"/>
    <property type="match status" value="1"/>
</dbReference>
<dbReference type="SUPFAM" id="SSF57850">
    <property type="entry name" value="RING/U-box"/>
    <property type="match status" value="1"/>
</dbReference>
<dbReference type="InterPro" id="IPR034078">
    <property type="entry name" value="NFX1_fam"/>
</dbReference>
<proteinExistence type="inferred from homology"/>
<dbReference type="AlphaFoldDB" id="A0AAW1V4U9"/>
<dbReference type="GO" id="GO:0008270">
    <property type="term" value="F:zinc ion binding"/>
    <property type="evidence" value="ECO:0007669"/>
    <property type="project" value="UniProtKB-KW"/>
</dbReference>
<comment type="similarity">
    <text evidence="1">Belongs to the NFX1 family.</text>
</comment>
<feature type="domain" description="RING-type" evidence="8">
    <location>
        <begin position="108"/>
        <end position="170"/>
    </location>
</feature>
<evidence type="ECO:0000256" key="5">
    <source>
        <dbReference type="ARBA" id="ARBA00022833"/>
    </source>
</evidence>
<evidence type="ECO:0000256" key="4">
    <source>
        <dbReference type="ARBA" id="ARBA00022771"/>
    </source>
</evidence>
<keyword evidence="3" id="KW-0677">Repeat</keyword>
<gene>
    <name evidence="9" type="ORF">WA026_020593</name>
</gene>
<evidence type="ECO:0000313" key="9">
    <source>
        <dbReference type="EMBL" id="KAK9887146.1"/>
    </source>
</evidence>
<keyword evidence="5" id="KW-0862">Zinc</keyword>
<dbReference type="InterPro" id="IPR000967">
    <property type="entry name" value="Znf_NFX1"/>
</dbReference>
<evidence type="ECO:0000256" key="6">
    <source>
        <dbReference type="PROSITE-ProRule" id="PRU00175"/>
    </source>
</evidence>
<protein>
    <recommendedName>
        <fullName evidence="8">RING-type domain-containing protein</fullName>
    </recommendedName>
</protein>
<feature type="region of interest" description="Disordered" evidence="7">
    <location>
        <begin position="1"/>
        <end position="46"/>
    </location>
</feature>
<dbReference type="EMBL" id="JARQZJ010000105">
    <property type="protein sequence ID" value="KAK9887146.1"/>
    <property type="molecule type" value="Genomic_DNA"/>
</dbReference>
<dbReference type="Proteomes" id="UP001431783">
    <property type="component" value="Unassembled WGS sequence"/>
</dbReference>
<comment type="caution">
    <text evidence="9">The sequence shown here is derived from an EMBL/GenBank/DDBJ whole genome shotgun (WGS) entry which is preliminary data.</text>
</comment>
<name>A0AAW1V4U9_9CUCU</name>
<evidence type="ECO:0000259" key="8">
    <source>
        <dbReference type="PROSITE" id="PS50089"/>
    </source>
</evidence>
<dbReference type="Gene3D" id="3.30.40.10">
    <property type="entry name" value="Zinc/RING finger domain, C3HC4 (zinc finger)"/>
    <property type="match status" value="1"/>
</dbReference>
<organism evidence="9 10">
    <name type="scientific">Henosepilachna vigintioctopunctata</name>
    <dbReference type="NCBI Taxonomy" id="420089"/>
    <lineage>
        <taxon>Eukaryota</taxon>
        <taxon>Metazoa</taxon>
        <taxon>Ecdysozoa</taxon>
        <taxon>Arthropoda</taxon>
        <taxon>Hexapoda</taxon>
        <taxon>Insecta</taxon>
        <taxon>Pterygota</taxon>
        <taxon>Neoptera</taxon>
        <taxon>Endopterygota</taxon>
        <taxon>Coleoptera</taxon>
        <taxon>Polyphaga</taxon>
        <taxon>Cucujiformia</taxon>
        <taxon>Coccinelloidea</taxon>
        <taxon>Coccinellidae</taxon>
        <taxon>Epilachninae</taxon>
        <taxon>Epilachnini</taxon>
        <taxon>Henosepilachna</taxon>
    </lineage>
</organism>
<reference evidence="9 10" key="1">
    <citation type="submission" date="2023-03" db="EMBL/GenBank/DDBJ databases">
        <title>Genome insight into feeding habits of ladybird beetles.</title>
        <authorList>
            <person name="Li H.-S."/>
            <person name="Huang Y.-H."/>
            <person name="Pang H."/>
        </authorList>
    </citation>
    <scope>NUCLEOTIDE SEQUENCE [LARGE SCALE GENOMIC DNA]</scope>
    <source>
        <strain evidence="9">SYSU_2023b</strain>
        <tissue evidence="9">Whole body</tissue>
    </source>
</reference>
<sequence>MNNRHKPKKPNPWNKNTDSRQPAKTAANTSGSNVSSESKFKDAQKKLQASVQKHIKEYESSSEEEDVSTSIVIEKIIANYTSTGSPNEKLTRTELYLKDTLSPGATTCLICISKVKRDDQVWSCGSCYCFFHLMCIQRWSKDNISQKKQAQEAQIVTKQISICWACPKCREEYGADSIPKEYKCFCQKKINPTYQSLLAPHSCGEICGKDLKPPCGHKCLLLCHPGPCPPCPVTVNARCYCGAKPPRLQRCSDKYWSCGGSCGKLLECEKHYCDDPCHDGDCKPCPKKSIQKCMCKSKATLRDCSSPIWQCDKVCGKFWIVGNTNA</sequence>
<evidence type="ECO:0000256" key="2">
    <source>
        <dbReference type="ARBA" id="ARBA00022723"/>
    </source>
</evidence>
<evidence type="ECO:0000256" key="1">
    <source>
        <dbReference type="ARBA" id="ARBA00007269"/>
    </source>
</evidence>
<keyword evidence="10" id="KW-1185">Reference proteome</keyword>
<dbReference type="GO" id="GO:0005634">
    <property type="term" value="C:nucleus"/>
    <property type="evidence" value="ECO:0007669"/>
    <property type="project" value="InterPro"/>
</dbReference>
<dbReference type="Pfam" id="PF01422">
    <property type="entry name" value="zf-NF-X1"/>
    <property type="match status" value="2"/>
</dbReference>
<evidence type="ECO:0000313" key="10">
    <source>
        <dbReference type="Proteomes" id="UP001431783"/>
    </source>
</evidence>
<dbReference type="InterPro" id="IPR013083">
    <property type="entry name" value="Znf_RING/FYVE/PHD"/>
</dbReference>
<dbReference type="CDD" id="cd16697">
    <property type="entry name" value="RING-CH-C4HC3_NFXL1"/>
    <property type="match status" value="1"/>
</dbReference>